<feature type="domain" description="SHSP" evidence="3">
    <location>
        <begin position="44"/>
        <end position="157"/>
    </location>
</feature>
<dbReference type="InterPro" id="IPR031107">
    <property type="entry name" value="Small_HSP"/>
</dbReference>
<evidence type="ECO:0000259" key="3">
    <source>
        <dbReference type="PROSITE" id="PS01031"/>
    </source>
</evidence>
<sequence length="157" mass="17171">MAQSSKKKERGPIFAMVLDDRESGQGIYPARAVAAAPDPAGWQLESAEGKLAVDIAETPTHVLVVSTIAGASLRDIEVYLHNDLLTIRGERRCPIGSLPGATYIYQECFWGKFSRTVVLPTHVKAELASAEYKYGVLTISVPKRTTDTRIAVRIVEE</sequence>
<comment type="caution">
    <text evidence="4">The sequence shown here is derived from an EMBL/GenBank/DDBJ whole genome shotgun (WGS) entry which is preliminary data.</text>
</comment>
<dbReference type="PROSITE" id="PS01031">
    <property type="entry name" value="SHSP"/>
    <property type="match status" value="1"/>
</dbReference>
<evidence type="ECO:0000313" key="4">
    <source>
        <dbReference type="EMBL" id="KKW42263.1"/>
    </source>
</evidence>
<evidence type="ECO:0000313" key="5">
    <source>
        <dbReference type="Proteomes" id="UP000033870"/>
    </source>
</evidence>
<dbReference type="Pfam" id="PF00011">
    <property type="entry name" value="HSP20"/>
    <property type="match status" value="1"/>
</dbReference>
<accession>A0A0G1YFQ3</accession>
<dbReference type="Proteomes" id="UP000033870">
    <property type="component" value="Unassembled WGS sequence"/>
</dbReference>
<dbReference type="PANTHER" id="PTHR11527">
    <property type="entry name" value="HEAT-SHOCK PROTEIN 20 FAMILY MEMBER"/>
    <property type="match status" value="1"/>
</dbReference>
<dbReference type="SUPFAM" id="SSF49764">
    <property type="entry name" value="HSP20-like chaperones"/>
    <property type="match status" value="1"/>
</dbReference>
<protein>
    <submittedName>
        <fullName evidence="4">Heat-shock protein</fullName>
    </submittedName>
</protein>
<comment type="similarity">
    <text evidence="1 2">Belongs to the small heat shock protein (HSP20) family.</text>
</comment>
<name>A0A0G1YFQ3_9BACT</name>
<evidence type="ECO:0000256" key="2">
    <source>
        <dbReference type="RuleBase" id="RU003616"/>
    </source>
</evidence>
<dbReference type="AlphaFoldDB" id="A0A0G1YFQ3"/>
<organism evidence="4 5">
    <name type="scientific">Candidatus Magasanikbacteria bacterium GW2011_GWA2_56_11</name>
    <dbReference type="NCBI Taxonomy" id="1619044"/>
    <lineage>
        <taxon>Bacteria</taxon>
        <taxon>Candidatus Magasanikiibacteriota</taxon>
    </lineage>
</organism>
<dbReference type="InterPro" id="IPR002068">
    <property type="entry name" value="A-crystallin/Hsp20_dom"/>
</dbReference>
<dbReference type="STRING" id="1619044.UY92_C0009G0067"/>
<proteinExistence type="inferred from homology"/>
<gene>
    <name evidence="4" type="ORF">UY92_C0009G0067</name>
</gene>
<dbReference type="InterPro" id="IPR008978">
    <property type="entry name" value="HSP20-like_chaperone"/>
</dbReference>
<evidence type="ECO:0000256" key="1">
    <source>
        <dbReference type="PROSITE-ProRule" id="PRU00285"/>
    </source>
</evidence>
<dbReference type="EMBL" id="LCRX01000009">
    <property type="protein sequence ID" value="KKW42263.1"/>
    <property type="molecule type" value="Genomic_DNA"/>
</dbReference>
<reference evidence="4 5" key="1">
    <citation type="journal article" date="2015" name="Nature">
        <title>rRNA introns, odd ribosomes, and small enigmatic genomes across a large radiation of phyla.</title>
        <authorList>
            <person name="Brown C.T."/>
            <person name="Hug L.A."/>
            <person name="Thomas B.C."/>
            <person name="Sharon I."/>
            <person name="Castelle C.J."/>
            <person name="Singh A."/>
            <person name="Wilkins M.J."/>
            <person name="Williams K.H."/>
            <person name="Banfield J.F."/>
        </authorList>
    </citation>
    <scope>NUCLEOTIDE SEQUENCE [LARGE SCALE GENOMIC DNA]</scope>
</reference>
<dbReference type="Gene3D" id="2.60.40.790">
    <property type="match status" value="1"/>
</dbReference>
<dbReference type="CDD" id="cd06464">
    <property type="entry name" value="ACD_sHsps-like"/>
    <property type="match status" value="1"/>
</dbReference>